<dbReference type="Proteomes" id="UP000678393">
    <property type="component" value="Unassembled WGS sequence"/>
</dbReference>
<evidence type="ECO:0000256" key="2">
    <source>
        <dbReference type="SAM" id="MobiDB-lite"/>
    </source>
</evidence>
<feature type="domain" description="PEHE" evidence="3">
    <location>
        <begin position="296"/>
        <end position="412"/>
    </location>
</feature>
<feature type="region of interest" description="Disordered" evidence="2">
    <location>
        <begin position="163"/>
        <end position="263"/>
    </location>
</feature>
<name>A0A8S3YZJ1_9EUPU</name>
<evidence type="ECO:0000313" key="4">
    <source>
        <dbReference type="EMBL" id="CAG5122424.1"/>
    </source>
</evidence>
<sequence>MELSLAIQESLKYAQQEKEDELKENGYCESNGPKVKDSENRCDSSSDACSKSEQSQVTNKAVHSPSSSAAMASSNCWAGEEMGRLKDLLMSQAEFIQCQQNEIMEKDREIKALMSARDALQCRLERMERRMSILKHKEEMRDYSGATLLETVAKAATPSLIVQQKGSSDATITELKKFPRRGYKQSISQRKHPYKRQKLAKQQNSVAESDKEESENEEKEEESSTESGLAEEEGNQSDIENSGNQEEASDQPETHLEQEERTIDYPTMQTETLYHLYYPKTFCPSPDPKILQEQSDVETPSWRLRPMTNMYQLEGTENITDEAYFKRHQKYELEEKRRKRWDLQRLRELRLSEKLQRQREDEIRASQDEADVETFLPSVHDIKYIEKTDLIPVMAFGQPVPYVSPAEFEIPWEITNPGPVTPAGRQRCNSVHSKKL</sequence>
<dbReference type="InterPro" id="IPR029332">
    <property type="entry name" value="PEHE_dom"/>
</dbReference>
<keyword evidence="5" id="KW-1185">Reference proteome</keyword>
<feature type="compositionally biased region" description="Basic and acidic residues" evidence="2">
    <location>
        <begin position="34"/>
        <end position="44"/>
    </location>
</feature>
<evidence type="ECO:0000313" key="5">
    <source>
        <dbReference type="Proteomes" id="UP000678393"/>
    </source>
</evidence>
<feature type="compositionally biased region" description="Polar residues" evidence="2">
    <location>
        <begin position="236"/>
        <end position="246"/>
    </location>
</feature>
<protein>
    <recommendedName>
        <fullName evidence="3">PEHE domain-containing protein</fullName>
    </recommendedName>
</protein>
<comment type="caution">
    <text evidence="4">The sequence shown here is derived from an EMBL/GenBank/DDBJ whole genome shotgun (WGS) entry which is preliminary data.</text>
</comment>
<feature type="compositionally biased region" description="Acidic residues" evidence="2">
    <location>
        <begin position="210"/>
        <end position="235"/>
    </location>
</feature>
<dbReference type="GO" id="GO:0003682">
    <property type="term" value="F:chromatin binding"/>
    <property type="evidence" value="ECO:0007669"/>
    <property type="project" value="TreeGrafter"/>
</dbReference>
<feature type="coiled-coil region" evidence="1">
    <location>
        <begin position="96"/>
        <end position="137"/>
    </location>
</feature>
<dbReference type="PANTHER" id="PTHR21656">
    <property type="entry name" value="MALE-SPECIFIC LETHAL-1 PROTEIN"/>
    <property type="match status" value="1"/>
</dbReference>
<feature type="compositionally biased region" description="Polar residues" evidence="2">
    <location>
        <begin position="427"/>
        <end position="436"/>
    </location>
</feature>
<dbReference type="Gene3D" id="1.20.5.170">
    <property type="match status" value="1"/>
</dbReference>
<feature type="region of interest" description="Disordered" evidence="2">
    <location>
        <begin position="18"/>
        <end position="69"/>
    </location>
</feature>
<dbReference type="SMART" id="SM01300">
    <property type="entry name" value="PEHE"/>
    <property type="match status" value="1"/>
</dbReference>
<dbReference type="EMBL" id="CAJHNH020001284">
    <property type="protein sequence ID" value="CAG5122424.1"/>
    <property type="molecule type" value="Genomic_DNA"/>
</dbReference>
<accession>A0A8S3YZJ1</accession>
<organism evidence="4 5">
    <name type="scientific">Candidula unifasciata</name>
    <dbReference type="NCBI Taxonomy" id="100452"/>
    <lineage>
        <taxon>Eukaryota</taxon>
        <taxon>Metazoa</taxon>
        <taxon>Spiralia</taxon>
        <taxon>Lophotrochozoa</taxon>
        <taxon>Mollusca</taxon>
        <taxon>Gastropoda</taxon>
        <taxon>Heterobranchia</taxon>
        <taxon>Euthyneura</taxon>
        <taxon>Panpulmonata</taxon>
        <taxon>Eupulmonata</taxon>
        <taxon>Stylommatophora</taxon>
        <taxon>Helicina</taxon>
        <taxon>Helicoidea</taxon>
        <taxon>Geomitridae</taxon>
        <taxon>Candidula</taxon>
    </lineage>
</organism>
<dbReference type="PROSITE" id="PS52052">
    <property type="entry name" value="PEHE"/>
    <property type="match status" value="1"/>
</dbReference>
<evidence type="ECO:0000259" key="3">
    <source>
        <dbReference type="PROSITE" id="PS52052"/>
    </source>
</evidence>
<proteinExistence type="predicted"/>
<dbReference type="InterPro" id="IPR026711">
    <property type="entry name" value="Msl-1"/>
</dbReference>
<dbReference type="Gene3D" id="6.10.250.3170">
    <property type="match status" value="1"/>
</dbReference>
<feature type="compositionally biased region" description="Polar residues" evidence="2">
    <location>
        <begin position="45"/>
        <end position="61"/>
    </location>
</feature>
<gene>
    <name evidence="4" type="ORF">CUNI_LOCUS7982</name>
</gene>
<dbReference type="PANTHER" id="PTHR21656:SF2">
    <property type="entry name" value="MALE-SPECIFIC LETHAL 1 HOMOLOG"/>
    <property type="match status" value="1"/>
</dbReference>
<keyword evidence="1" id="KW-0175">Coiled coil</keyword>
<evidence type="ECO:0000256" key="1">
    <source>
        <dbReference type="SAM" id="Coils"/>
    </source>
</evidence>
<feature type="compositionally biased region" description="Basic residues" evidence="2">
    <location>
        <begin position="178"/>
        <end position="199"/>
    </location>
</feature>
<reference evidence="4" key="1">
    <citation type="submission" date="2021-04" db="EMBL/GenBank/DDBJ databases">
        <authorList>
            <consortium name="Molecular Ecology Group"/>
        </authorList>
    </citation>
    <scope>NUCLEOTIDE SEQUENCE</scope>
</reference>
<feature type="region of interest" description="Disordered" evidence="2">
    <location>
        <begin position="417"/>
        <end position="436"/>
    </location>
</feature>
<dbReference type="OrthoDB" id="6022555at2759"/>
<dbReference type="AlphaFoldDB" id="A0A8S3YZJ1"/>
<dbReference type="GO" id="GO:0072487">
    <property type="term" value="C:MSL complex"/>
    <property type="evidence" value="ECO:0007669"/>
    <property type="project" value="InterPro"/>
</dbReference>
<dbReference type="Pfam" id="PF15275">
    <property type="entry name" value="PEHE"/>
    <property type="match status" value="1"/>
</dbReference>
<feature type="compositionally biased region" description="Basic and acidic residues" evidence="2">
    <location>
        <begin position="252"/>
        <end position="263"/>
    </location>
</feature>